<evidence type="ECO:0000313" key="1">
    <source>
        <dbReference type="EMBL" id="JAD91853.1"/>
    </source>
</evidence>
<proteinExistence type="predicted"/>
<name>A0A0A9DYR3_ARUDO</name>
<protein>
    <submittedName>
        <fullName evidence="1">Uncharacterized protein</fullName>
    </submittedName>
</protein>
<accession>A0A0A9DYR3</accession>
<dbReference type="AlphaFoldDB" id="A0A0A9DYR3"/>
<dbReference type="EMBL" id="GBRH01206042">
    <property type="protein sequence ID" value="JAD91853.1"/>
    <property type="molecule type" value="Transcribed_RNA"/>
</dbReference>
<sequence length="58" mass="7080">MWMLNMLAQVMKPLMVSMIWIVEIHHRRGRSMNYRIRWLKCNMNNLISRTKGLVSNLY</sequence>
<reference evidence="1" key="1">
    <citation type="submission" date="2014-09" db="EMBL/GenBank/DDBJ databases">
        <authorList>
            <person name="Magalhaes I.L.F."/>
            <person name="Oliveira U."/>
            <person name="Santos F.R."/>
            <person name="Vidigal T.H.D.A."/>
            <person name="Brescovit A.D."/>
            <person name="Santos A.J."/>
        </authorList>
    </citation>
    <scope>NUCLEOTIDE SEQUENCE</scope>
    <source>
        <tissue evidence="1">Shoot tissue taken approximately 20 cm above the soil surface</tissue>
    </source>
</reference>
<organism evidence="1">
    <name type="scientific">Arundo donax</name>
    <name type="common">Giant reed</name>
    <name type="synonym">Donax arundinaceus</name>
    <dbReference type="NCBI Taxonomy" id="35708"/>
    <lineage>
        <taxon>Eukaryota</taxon>
        <taxon>Viridiplantae</taxon>
        <taxon>Streptophyta</taxon>
        <taxon>Embryophyta</taxon>
        <taxon>Tracheophyta</taxon>
        <taxon>Spermatophyta</taxon>
        <taxon>Magnoliopsida</taxon>
        <taxon>Liliopsida</taxon>
        <taxon>Poales</taxon>
        <taxon>Poaceae</taxon>
        <taxon>PACMAD clade</taxon>
        <taxon>Arundinoideae</taxon>
        <taxon>Arundineae</taxon>
        <taxon>Arundo</taxon>
    </lineage>
</organism>
<reference evidence="1" key="2">
    <citation type="journal article" date="2015" name="Data Brief">
        <title>Shoot transcriptome of the giant reed, Arundo donax.</title>
        <authorList>
            <person name="Barrero R.A."/>
            <person name="Guerrero F.D."/>
            <person name="Moolhuijzen P."/>
            <person name="Goolsby J.A."/>
            <person name="Tidwell J."/>
            <person name="Bellgard S.E."/>
            <person name="Bellgard M.I."/>
        </authorList>
    </citation>
    <scope>NUCLEOTIDE SEQUENCE</scope>
    <source>
        <tissue evidence="1">Shoot tissue taken approximately 20 cm above the soil surface</tissue>
    </source>
</reference>